<dbReference type="EMBL" id="CM055095">
    <property type="protein sequence ID" value="KAJ7558472.1"/>
    <property type="molecule type" value="Genomic_DNA"/>
</dbReference>
<name>A0ACC2DWD9_DIPCM</name>
<gene>
    <name evidence="1" type="ORF">O6H91_04G040900</name>
</gene>
<dbReference type="Proteomes" id="UP001162992">
    <property type="component" value="Chromosome 4"/>
</dbReference>
<evidence type="ECO:0000313" key="1">
    <source>
        <dbReference type="EMBL" id="KAJ7558472.1"/>
    </source>
</evidence>
<reference evidence="2" key="1">
    <citation type="journal article" date="2024" name="Proc. Natl. Acad. Sci. U.S.A.">
        <title>Extraordinary preservation of gene collinearity over three hundred million years revealed in homosporous lycophytes.</title>
        <authorList>
            <person name="Li C."/>
            <person name="Wickell D."/>
            <person name="Kuo L.Y."/>
            <person name="Chen X."/>
            <person name="Nie B."/>
            <person name="Liao X."/>
            <person name="Peng D."/>
            <person name="Ji J."/>
            <person name="Jenkins J."/>
            <person name="Williams M."/>
            <person name="Shu S."/>
            <person name="Plott C."/>
            <person name="Barry K."/>
            <person name="Rajasekar S."/>
            <person name="Grimwood J."/>
            <person name="Han X."/>
            <person name="Sun S."/>
            <person name="Hou Z."/>
            <person name="He W."/>
            <person name="Dai G."/>
            <person name="Sun C."/>
            <person name="Schmutz J."/>
            <person name="Leebens-Mack J.H."/>
            <person name="Li F.W."/>
            <person name="Wang L."/>
        </authorList>
    </citation>
    <scope>NUCLEOTIDE SEQUENCE [LARGE SCALE GENOMIC DNA]</scope>
    <source>
        <strain evidence="2">cv. PW_Plant_1</strain>
    </source>
</reference>
<protein>
    <submittedName>
        <fullName evidence="1">Uncharacterized protein</fullName>
    </submittedName>
</protein>
<proteinExistence type="predicted"/>
<comment type="caution">
    <text evidence="1">The sequence shown here is derived from an EMBL/GenBank/DDBJ whole genome shotgun (WGS) entry which is preliminary data.</text>
</comment>
<accession>A0ACC2DWD9</accession>
<organism evidence="1 2">
    <name type="scientific">Diphasiastrum complanatum</name>
    <name type="common">Issler's clubmoss</name>
    <name type="synonym">Lycopodium complanatum</name>
    <dbReference type="NCBI Taxonomy" id="34168"/>
    <lineage>
        <taxon>Eukaryota</taxon>
        <taxon>Viridiplantae</taxon>
        <taxon>Streptophyta</taxon>
        <taxon>Embryophyta</taxon>
        <taxon>Tracheophyta</taxon>
        <taxon>Lycopodiopsida</taxon>
        <taxon>Lycopodiales</taxon>
        <taxon>Lycopodiaceae</taxon>
        <taxon>Lycopodioideae</taxon>
        <taxon>Diphasiastrum</taxon>
    </lineage>
</organism>
<evidence type="ECO:0000313" key="2">
    <source>
        <dbReference type="Proteomes" id="UP001162992"/>
    </source>
</evidence>
<sequence length="210" mass="23557">MARPNCCSSLVPSLHPAAISPTRHKPTIIASASRRRRQLGSTRFCSSASLINGVDDRCWAFGRLILRIVAQKGIVRKPSTATMVHALWHRVEKPDAVSLEAITSEAQFDQVLAEARQANTSIVIDWMAAWCRKCIYLKPKLEKLAADYHPDIKFYYVDVNAVPRTLVNRAEVTKMPTIQLWKDGQKKGEVIGGHKAWLVLDEVREMLQAA</sequence>
<keyword evidence="2" id="KW-1185">Reference proteome</keyword>